<reference evidence="4 5" key="1">
    <citation type="submission" date="2024-01" db="EMBL/GenBank/DDBJ databases">
        <title>The genomes of 5 underutilized Papilionoideae crops provide insights into root nodulation and disease resistanc.</title>
        <authorList>
            <person name="Yuan L."/>
        </authorList>
    </citation>
    <scope>NUCLEOTIDE SEQUENCE [LARGE SCALE GENOMIC DNA]</scope>
    <source>
        <strain evidence="4">ZHUSHIDOU_FW_LH</strain>
        <tissue evidence="4">Leaf</tissue>
    </source>
</reference>
<evidence type="ECO:0000256" key="1">
    <source>
        <dbReference type="ARBA" id="ARBA00022857"/>
    </source>
</evidence>
<name>A0AAN9P9S3_CROPI</name>
<evidence type="ECO:0000256" key="3">
    <source>
        <dbReference type="ARBA" id="ARBA00025714"/>
    </source>
</evidence>
<dbReference type="InterPro" id="IPR036291">
    <property type="entry name" value="NAD(P)-bd_dom_sf"/>
</dbReference>
<comment type="similarity">
    <text evidence="3">Belongs to the short-chain dehydrogenases/reductases (SDR) family. SDR65C subfamily.</text>
</comment>
<dbReference type="InterPro" id="IPR002347">
    <property type="entry name" value="SDR_fam"/>
</dbReference>
<comment type="caution">
    <text evidence="4">The sequence shown here is derived from an EMBL/GenBank/DDBJ whole genome shotgun (WGS) entry which is preliminary data.</text>
</comment>
<gene>
    <name evidence="4" type="ORF">RIF29_04345</name>
</gene>
<keyword evidence="2" id="KW-0560">Oxidoreductase</keyword>
<dbReference type="Proteomes" id="UP001372338">
    <property type="component" value="Unassembled WGS sequence"/>
</dbReference>
<dbReference type="EMBL" id="JAYWIO010000001">
    <property type="protein sequence ID" value="KAK7290136.1"/>
    <property type="molecule type" value="Genomic_DNA"/>
</dbReference>
<evidence type="ECO:0000313" key="4">
    <source>
        <dbReference type="EMBL" id="KAK7290136.1"/>
    </source>
</evidence>
<protein>
    <submittedName>
        <fullName evidence="4">Uncharacterized protein</fullName>
    </submittedName>
</protein>
<dbReference type="PANTHER" id="PTHR42898:SF77">
    <property type="entry name" value="NAD(P)-BINDING ROSSMANN-FOLD PROTEIN"/>
    <property type="match status" value="1"/>
</dbReference>
<keyword evidence="5" id="KW-1185">Reference proteome</keyword>
<dbReference type="PANTHER" id="PTHR42898">
    <property type="entry name" value="TROPINONE REDUCTASE"/>
    <property type="match status" value="1"/>
</dbReference>
<proteinExistence type="inferred from homology"/>
<keyword evidence="1" id="KW-0521">NADP</keyword>
<dbReference type="PRINTS" id="PR00081">
    <property type="entry name" value="GDHRDH"/>
</dbReference>
<dbReference type="SUPFAM" id="SSF51735">
    <property type="entry name" value="NAD(P)-binding Rossmann-fold domains"/>
    <property type="match status" value="1"/>
</dbReference>
<sequence>MMAINLDSAYHLCQLAHPLLKASGKGSIVFISSIAGVVSLCSKKRIIVNSTVWSNITMFLQRHVTVIKTLINLLREISQSGYEMLYRTPLRCIAEAHEVSSLVAFLCLPAASYIIGQLDSTAVLKFWALT</sequence>
<dbReference type="InterPro" id="IPR045000">
    <property type="entry name" value="TR"/>
</dbReference>
<evidence type="ECO:0000313" key="5">
    <source>
        <dbReference type="Proteomes" id="UP001372338"/>
    </source>
</evidence>
<dbReference type="Pfam" id="PF00106">
    <property type="entry name" value="adh_short"/>
    <property type="match status" value="1"/>
</dbReference>
<dbReference type="AlphaFoldDB" id="A0AAN9P9S3"/>
<organism evidence="4 5">
    <name type="scientific">Crotalaria pallida</name>
    <name type="common">Smooth rattlebox</name>
    <name type="synonym">Crotalaria striata</name>
    <dbReference type="NCBI Taxonomy" id="3830"/>
    <lineage>
        <taxon>Eukaryota</taxon>
        <taxon>Viridiplantae</taxon>
        <taxon>Streptophyta</taxon>
        <taxon>Embryophyta</taxon>
        <taxon>Tracheophyta</taxon>
        <taxon>Spermatophyta</taxon>
        <taxon>Magnoliopsida</taxon>
        <taxon>eudicotyledons</taxon>
        <taxon>Gunneridae</taxon>
        <taxon>Pentapetalae</taxon>
        <taxon>rosids</taxon>
        <taxon>fabids</taxon>
        <taxon>Fabales</taxon>
        <taxon>Fabaceae</taxon>
        <taxon>Papilionoideae</taxon>
        <taxon>50 kb inversion clade</taxon>
        <taxon>genistoids sensu lato</taxon>
        <taxon>core genistoids</taxon>
        <taxon>Crotalarieae</taxon>
        <taxon>Crotalaria</taxon>
    </lineage>
</organism>
<accession>A0AAN9P9S3</accession>
<evidence type="ECO:0000256" key="2">
    <source>
        <dbReference type="ARBA" id="ARBA00023002"/>
    </source>
</evidence>
<dbReference type="GO" id="GO:0016491">
    <property type="term" value="F:oxidoreductase activity"/>
    <property type="evidence" value="ECO:0007669"/>
    <property type="project" value="UniProtKB-KW"/>
</dbReference>
<dbReference type="Gene3D" id="3.40.50.720">
    <property type="entry name" value="NAD(P)-binding Rossmann-like Domain"/>
    <property type="match status" value="1"/>
</dbReference>